<evidence type="ECO:0000313" key="4">
    <source>
        <dbReference type="Proteomes" id="UP000324800"/>
    </source>
</evidence>
<comment type="caution">
    <text evidence="3">The sequence shown here is derived from an EMBL/GenBank/DDBJ whole genome shotgun (WGS) entry which is preliminary data.</text>
</comment>
<feature type="compositionally biased region" description="Polar residues" evidence="1">
    <location>
        <begin position="143"/>
        <end position="162"/>
    </location>
</feature>
<feature type="region of interest" description="Disordered" evidence="1">
    <location>
        <begin position="196"/>
        <end position="253"/>
    </location>
</feature>
<dbReference type="InterPro" id="IPR011993">
    <property type="entry name" value="PH-like_dom_sf"/>
</dbReference>
<dbReference type="PROSITE" id="PS50196">
    <property type="entry name" value="RANBD1"/>
    <property type="match status" value="1"/>
</dbReference>
<feature type="domain" description="RanBD1" evidence="2">
    <location>
        <begin position="260"/>
        <end position="417"/>
    </location>
</feature>
<dbReference type="InterPro" id="IPR045255">
    <property type="entry name" value="RanBP1-like"/>
</dbReference>
<feature type="compositionally biased region" description="Polar residues" evidence="1">
    <location>
        <begin position="1"/>
        <end position="17"/>
    </location>
</feature>
<organism evidence="3 4">
    <name type="scientific">Streblomastix strix</name>
    <dbReference type="NCBI Taxonomy" id="222440"/>
    <lineage>
        <taxon>Eukaryota</taxon>
        <taxon>Metamonada</taxon>
        <taxon>Preaxostyla</taxon>
        <taxon>Oxymonadida</taxon>
        <taxon>Streblomastigidae</taxon>
        <taxon>Streblomastix</taxon>
    </lineage>
</organism>
<feature type="compositionally biased region" description="Polar residues" evidence="1">
    <location>
        <begin position="56"/>
        <end position="81"/>
    </location>
</feature>
<feature type="compositionally biased region" description="Basic and acidic residues" evidence="1">
    <location>
        <begin position="42"/>
        <end position="55"/>
    </location>
</feature>
<feature type="compositionally biased region" description="Polar residues" evidence="1">
    <location>
        <begin position="221"/>
        <end position="230"/>
    </location>
</feature>
<dbReference type="SMART" id="SM00160">
    <property type="entry name" value="RanBD"/>
    <property type="match status" value="1"/>
</dbReference>
<feature type="compositionally biased region" description="Basic and acidic residues" evidence="1">
    <location>
        <begin position="24"/>
        <end position="33"/>
    </location>
</feature>
<feature type="region of interest" description="Disordered" evidence="1">
    <location>
        <begin position="170"/>
        <end position="189"/>
    </location>
</feature>
<name>A0A5J4VVV0_9EUKA</name>
<dbReference type="PANTHER" id="PTHR23138">
    <property type="entry name" value="RAN BINDING PROTEIN"/>
    <property type="match status" value="1"/>
</dbReference>
<protein>
    <recommendedName>
        <fullName evidence="2">RanBD1 domain-containing protein</fullName>
    </recommendedName>
</protein>
<feature type="region of interest" description="Disordered" evidence="1">
    <location>
        <begin position="137"/>
        <end position="162"/>
    </location>
</feature>
<reference evidence="3 4" key="1">
    <citation type="submission" date="2019-03" db="EMBL/GenBank/DDBJ databases">
        <title>Single cell metagenomics reveals metabolic interactions within the superorganism composed of flagellate Streblomastix strix and complex community of Bacteroidetes bacteria on its surface.</title>
        <authorList>
            <person name="Treitli S.C."/>
            <person name="Kolisko M."/>
            <person name="Husnik F."/>
            <person name="Keeling P."/>
            <person name="Hampl V."/>
        </authorList>
    </citation>
    <scope>NUCLEOTIDE SEQUENCE [LARGE SCALE GENOMIC DNA]</scope>
    <source>
        <strain evidence="3">ST1C</strain>
    </source>
</reference>
<feature type="compositionally biased region" description="Polar residues" evidence="1">
    <location>
        <begin position="170"/>
        <end position="184"/>
    </location>
</feature>
<evidence type="ECO:0000256" key="1">
    <source>
        <dbReference type="SAM" id="MobiDB-lite"/>
    </source>
</evidence>
<dbReference type="SUPFAM" id="SSF50729">
    <property type="entry name" value="PH domain-like"/>
    <property type="match status" value="1"/>
</dbReference>
<evidence type="ECO:0000313" key="3">
    <source>
        <dbReference type="EMBL" id="KAA6386503.1"/>
    </source>
</evidence>
<feature type="compositionally biased region" description="Low complexity" evidence="1">
    <location>
        <begin position="196"/>
        <end position="220"/>
    </location>
</feature>
<dbReference type="Gene3D" id="2.30.29.30">
    <property type="entry name" value="Pleckstrin-homology domain (PH domain)/Phosphotyrosine-binding domain (PTB)"/>
    <property type="match status" value="1"/>
</dbReference>
<dbReference type="InterPro" id="IPR000156">
    <property type="entry name" value="Ran_bind_dom"/>
</dbReference>
<feature type="region of interest" description="Disordered" evidence="1">
    <location>
        <begin position="364"/>
        <end position="389"/>
    </location>
</feature>
<feature type="compositionally biased region" description="Basic and acidic residues" evidence="1">
    <location>
        <begin position="235"/>
        <end position="251"/>
    </location>
</feature>
<feature type="region of interest" description="Disordered" evidence="1">
    <location>
        <begin position="1"/>
        <end position="86"/>
    </location>
</feature>
<evidence type="ECO:0000259" key="2">
    <source>
        <dbReference type="PROSITE" id="PS50196"/>
    </source>
</evidence>
<dbReference type="EMBL" id="SNRW01004776">
    <property type="protein sequence ID" value="KAA6386503.1"/>
    <property type="molecule type" value="Genomic_DNA"/>
</dbReference>
<dbReference type="AlphaFoldDB" id="A0A5J4VVV0"/>
<dbReference type="Proteomes" id="UP000324800">
    <property type="component" value="Unassembled WGS sequence"/>
</dbReference>
<sequence length="417" mass="46180">MSTSTISVEIDQSSTLQGKPVKRTRNELEKQDEIPNSNENEPANKRLRLDIDEKPASNQSTDSADSAKTPTQTVQIPSSMPNIFGHNPYDIKMPNYSTSSTTTSLPFGNISQSSSFNLFQSSGESIFSTKSAAAQPFPLGDDQFTNPNSGNESNKGSSIFGIYSTSNPFAPSNISTQTPSTLTTSASANPFSFISSNPSPFSSDLPNKSFFSSGSTSGSTANTIIGSNPLNMKFDQIEQKQNKEEDKKEDGNTNQVVFAVETGEEGEETVFQGHAKLFAVEKSENSKPEYKERGKGFLKINKILQKKEEKEKDQENVKEKSRILMRAQPSLLLVLNTSVTKELKPELLQKKNVRFIGFNVVPGDKKEKEKEKKEDENKEEKKEEKKEDTITPTIFLAQFETDDSAENFINQIKKLTS</sequence>
<proteinExistence type="predicted"/>
<gene>
    <name evidence="3" type="ORF">EZS28_017972</name>
</gene>
<accession>A0A5J4VVV0</accession>
<dbReference type="Pfam" id="PF00638">
    <property type="entry name" value="Ran_BP1"/>
    <property type="match status" value="1"/>
</dbReference>